<proteinExistence type="predicted"/>
<accession>A0ABS4KLM0</accession>
<evidence type="ECO:0000313" key="3">
    <source>
        <dbReference type="EMBL" id="MBP2028655.1"/>
    </source>
</evidence>
<feature type="coiled-coil region" evidence="1">
    <location>
        <begin position="131"/>
        <end position="158"/>
    </location>
</feature>
<keyword evidence="1" id="KW-0175">Coiled coil</keyword>
<keyword evidence="4" id="KW-1185">Reference proteome</keyword>
<dbReference type="Proteomes" id="UP001314903">
    <property type="component" value="Unassembled WGS sequence"/>
</dbReference>
<reference evidence="3 4" key="1">
    <citation type="submission" date="2021-03" db="EMBL/GenBank/DDBJ databases">
        <title>Genomic Encyclopedia of Type Strains, Phase IV (KMG-IV): sequencing the most valuable type-strain genomes for metagenomic binning, comparative biology and taxonomic classification.</title>
        <authorList>
            <person name="Goeker M."/>
        </authorList>
    </citation>
    <scope>NUCLEOTIDE SEQUENCE [LARGE SCALE GENOMIC DNA]</scope>
    <source>
        <strain evidence="3 4">DSM 27512</strain>
    </source>
</reference>
<dbReference type="RefSeq" id="WP_209661715.1">
    <property type="nucleotide sequence ID" value="NZ_JAGGLI010000035.1"/>
</dbReference>
<dbReference type="EMBL" id="JAGGLI010000035">
    <property type="protein sequence ID" value="MBP2028655.1"/>
    <property type="molecule type" value="Genomic_DNA"/>
</dbReference>
<keyword evidence="2" id="KW-1133">Transmembrane helix</keyword>
<gene>
    <name evidence="3" type="ORF">J2Z35_002485</name>
</gene>
<feature type="transmembrane region" description="Helical" evidence="2">
    <location>
        <begin position="198"/>
        <end position="222"/>
    </location>
</feature>
<evidence type="ECO:0000256" key="2">
    <source>
        <dbReference type="SAM" id="Phobius"/>
    </source>
</evidence>
<keyword evidence="2" id="KW-0472">Membrane</keyword>
<keyword evidence="2" id="KW-0812">Transmembrane</keyword>
<protein>
    <submittedName>
        <fullName evidence="3">Uncharacterized protein</fullName>
    </submittedName>
</protein>
<feature type="transmembrane region" description="Helical" evidence="2">
    <location>
        <begin position="166"/>
        <end position="186"/>
    </location>
</feature>
<evidence type="ECO:0000256" key="1">
    <source>
        <dbReference type="SAM" id="Coils"/>
    </source>
</evidence>
<feature type="transmembrane region" description="Helical" evidence="2">
    <location>
        <begin position="242"/>
        <end position="261"/>
    </location>
</feature>
<organism evidence="3 4">
    <name type="scientific">Acetoanaerobium pronyense</name>
    <dbReference type="NCBI Taxonomy" id="1482736"/>
    <lineage>
        <taxon>Bacteria</taxon>
        <taxon>Bacillati</taxon>
        <taxon>Bacillota</taxon>
        <taxon>Clostridia</taxon>
        <taxon>Peptostreptococcales</taxon>
        <taxon>Filifactoraceae</taxon>
        <taxon>Acetoanaerobium</taxon>
    </lineage>
</organism>
<sequence>MELEKQKVEKLNELQKRILFAFAESWTEDLNYITDSEHKSYHLHEKIRKHLEVEEDYFYLELKNLFRFGYLDLINEKFYFMSNIPSAGSILNINDRLNEITIEMLKQGEKDKSCISKYGMLAINSYLLNKNKETIDEINNFKNDIINLKEEIEQHKGIINNFNSHILTIMTILITVFSIIGINLGTIKFLGEVLIEDVLLYIGTLIAVNVSLLMTLYCMFYLLNNVINRTTTNFTLKNNLRFWGVIFVLIIIAVALILRSVNYNI</sequence>
<evidence type="ECO:0000313" key="4">
    <source>
        <dbReference type="Proteomes" id="UP001314903"/>
    </source>
</evidence>
<comment type="caution">
    <text evidence="3">The sequence shown here is derived from an EMBL/GenBank/DDBJ whole genome shotgun (WGS) entry which is preliminary data.</text>
</comment>
<name>A0ABS4KLM0_9FIRM</name>